<gene>
    <name evidence="6" type="ORF">SAMN05421747_10453</name>
</gene>
<evidence type="ECO:0000256" key="1">
    <source>
        <dbReference type="ARBA" id="ARBA00006586"/>
    </source>
</evidence>
<dbReference type="AlphaFoldDB" id="A0A1I1G9K9"/>
<dbReference type="InterPro" id="IPR023343">
    <property type="entry name" value="Penicillin_amidase_dom1"/>
</dbReference>
<dbReference type="OrthoDB" id="9759796at2"/>
<feature type="binding site" evidence="5">
    <location>
        <position position="350"/>
    </location>
    <ligand>
        <name>Ca(2+)</name>
        <dbReference type="ChEBI" id="CHEBI:29108"/>
    </ligand>
</feature>
<dbReference type="CDD" id="cd03747">
    <property type="entry name" value="Ntn_PGA_like"/>
    <property type="match status" value="1"/>
</dbReference>
<dbReference type="PANTHER" id="PTHR34218">
    <property type="entry name" value="PEPTIDASE S45 PENICILLIN AMIDASE"/>
    <property type="match status" value="1"/>
</dbReference>
<keyword evidence="2" id="KW-0378">Hydrolase</keyword>
<keyword evidence="3" id="KW-0865">Zymogen</keyword>
<evidence type="ECO:0000256" key="4">
    <source>
        <dbReference type="PIRSR" id="PIRSR001227-1"/>
    </source>
</evidence>
<dbReference type="GO" id="GO:0016811">
    <property type="term" value="F:hydrolase activity, acting on carbon-nitrogen (but not peptide) bonds, in linear amides"/>
    <property type="evidence" value="ECO:0007669"/>
    <property type="project" value="InterPro"/>
</dbReference>
<dbReference type="RefSeq" id="WP_090972360.1">
    <property type="nucleotide sequence ID" value="NZ_FOLL01000004.1"/>
</dbReference>
<comment type="cofactor">
    <cofactor evidence="5">
        <name>Ca(2+)</name>
        <dbReference type="ChEBI" id="CHEBI:29108"/>
    </cofactor>
    <text evidence="5">Binds 1 Ca(2+) ion per dimer.</text>
</comment>
<dbReference type="Proteomes" id="UP000199577">
    <property type="component" value="Unassembled WGS sequence"/>
</dbReference>
<keyword evidence="5" id="KW-0479">Metal-binding</keyword>
<evidence type="ECO:0000313" key="7">
    <source>
        <dbReference type="Proteomes" id="UP000199577"/>
    </source>
</evidence>
<evidence type="ECO:0000256" key="3">
    <source>
        <dbReference type="ARBA" id="ARBA00023145"/>
    </source>
</evidence>
<dbReference type="EMBL" id="FOLL01000004">
    <property type="protein sequence ID" value="SFC08254.1"/>
    <property type="molecule type" value="Genomic_DNA"/>
</dbReference>
<keyword evidence="5" id="KW-0106">Calcium</keyword>
<feature type="active site" description="Nucleophile" evidence="4">
    <location>
        <position position="278"/>
    </location>
</feature>
<dbReference type="InterPro" id="IPR029055">
    <property type="entry name" value="Ntn_hydrolases_N"/>
</dbReference>
<dbReference type="PIRSF" id="PIRSF001227">
    <property type="entry name" value="Pen_acylase"/>
    <property type="match status" value="1"/>
</dbReference>
<evidence type="ECO:0000256" key="5">
    <source>
        <dbReference type="PIRSR" id="PIRSR001227-2"/>
    </source>
</evidence>
<name>A0A1I1G9K9_9SPHI</name>
<dbReference type="Gene3D" id="3.60.20.10">
    <property type="entry name" value="Glutamine Phosphoribosylpyrophosphate, subunit 1, domain 1"/>
    <property type="match status" value="1"/>
</dbReference>
<dbReference type="STRING" id="623281.SAMN05421747_10453"/>
<evidence type="ECO:0000256" key="2">
    <source>
        <dbReference type="ARBA" id="ARBA00022801"/>
    </source>
</evidence>
<sequence>MKLIRYCWPLAVAMALIYVFNRAWGTVPPLGKVFSPFVGVLQAARDATTEDTEIRLTGIRGGVVVHYDDNAVPHIFAENEEDLYFAQGYVIARDRLWQMEFYTLVAAGRLSEVVGDAALDYDRFNRRIGMARTATAIAERLETDTVANRMLQAYANGVNAYINQLTYQDLPVEYKLLNYRPEPWSPYKSILMLMNMRYTLNGGSNDPRLSNVLAKHGPEVVANLFPDYPAMESPIVPAGTKWPFTPGHIPPAPDTVADLPDSNPLALRIPEPRPEIGSNNWAVAGNKSATGLPILANDPHLQLTLPSIWYQMQLCTPEMNVYGVALPGTPAIIIGFNKDVAWGVTNVGSDVMDFYRIRFGDGGFEKYWHDGQWKQTVSYVERFKLKDGSEVSDTLYYTHHGPVVYHDERDAGRTRGIPVGYAMRWIANETDGADVLALYYLNRAKSYEDYQEALTYFTAPAQNFVFSSNQGDIAITANGKLPLKWKGQGKFLLDGTLPAHDWPGWIPQRHNPAVKNPARGFVSSANQFPADTTYPYYLGWQFAHPSRALRINERLAAMTAATADSMRLLQNDNYNVDAQRILPYLLPVLAGDDSIRRSAEFDAIERWDYRNDADAVGATIFEQWLADLRRAIWADEFPEAEHLLLPSLDRTLELIERDPGAKWFDNVTTTDRVETMDDIIRESFRTTVTGLRERYGDMTAANWAWGKVKATRIMHLVPNFTSFGRKEVINGGGAGIVNATTGTHGPSWRMVVQLDREWPVAYGVYPGGQSGNPGSRYYDNMIDRWAEGELDTLLFMKHAGERSGRLIHQIVLKPASKP</sequence>
<dbReference type="SUPFAM" id="SSF56235">
    <property type="entry name" value="N-terminal nucleophile aminohydrolases (Ntn hydrolases)"/>
    <property type="match status" value="1"/>
</dbReference>
<dbReference type="Gene3D" id="1.10.439.10">
    <property type="entry name" value="Penicillin Amidohydrolase, domain 1"/>
    <property type="match status" value="1"/>
</dbReference>
<dbReference type="InterPro" id="IPR043146">
    <property type="entry name" value="Penicillin_amidase_N_B-knob"/>
</dbReference>
<reference evidence="6 7" key="1">
    <citation type="submission" date="2016-10" db="EMBL/GenBank/DDBJ databases">
        <authorList>
            <person name="de Groot N.N."/>
        </authorList>
    </citation>
    <scope>NUCLEOTIDE SEQUENCE [LARGE SCALE GENOMIC DNA]</scope>
    <source>
        <strain evidence="6 7">DSM 22900</strain>
    </source>
</reference>
<dbReference type="PANTHER" id="PTHR34218:SF4">
    <property type="entry name" value="ACYL-HOMOSERINE LACTONE ACYLASE QUIP"/>
    <property type="match status" value="1"/>
</dbReference>
<dbReference type="InterPro" id="IPR014395">
    <property type="entry name" value="Pen/GL7ACA/AHL_acylase"/>
</dbReference>
<dbReference type="Gene3D" id="2.30.120.10">
    <property type="match status" value="1"/>
</dbReference>
<organism evidence="6 7">
    <name type="scientific">Parapedobacter composti</name>
    <dbReference type="NCBI Taxonomy" id="623281"/>
    <lineage>
        <taxon>Bacteria</taxon>
        <taxon>Pseudomonadati</taxon>
        <taxon>Bacteroidota</taxon>
        <taxon>Sphingobacteriia</taxon>
        <taxon>Sphingobacteriales</taxon>
        <taxon>Sphingobacteriaceae</taxon>
        <taxon>Parapedobacter</taxon>
    </lineage>
</organism>
<dbReference type="Gene3D" id="1.10.1400.10">
    <property type="match status" value="1"/>
</dbReference>
<dbReference type="Pfam" id="PF01804">
    <property type="entry name" value="Penicil_amidase"/>
    <property type="match status" value="1"/>
</dbReference>
<dbReference type="InterPro" id="IPR043147">
    <property type="entry name" value="Penicillin_amidase_A-knob"/>
</dbReference>
<protein>
    <submittedName>
        <fullName evidence="6">Penicillin amidase</fullName>
    </submittedName>
</protein>
<feature type="binding site" evidence="5">
    <location>
        <position position="353"/>
    </location>
    <ligand>
        <name>Ca(2+)</name>
        <dbReference type="ChEBI" id="CHEBI:29108"/>
    </ligand>
</feature>
<dbReference type="InterPro" id="IPR002692">
    <property type="entry name" value="S45"/>
</dbReference>
<accession>A0A1I1G9K9</accession>
<proteinExistence type="inferred from homology"/>
<comment type="similarity">
    <text evidence="1">Belongs to the peptidase S45 family.</text>
</comment>
<keyword evidence="7" id="KW-1185">Reference proteome</keyword>
<evidence type="ECO:0000313" key="6">
    <source>
        <dbReference type="EMBL" id="SFC08254.1"/>
    </source>
</evidence>
<dbReference type="GO" id="GO:0046872">
    <property type="term" value="F:metal ion binding"/>
    <property type="evidence" value="ECO:0007669"/>
    <property type="project" value="UniProtKB-KW"/>
</dbReference>
<dbReference type="GO" id="GO:0017000">
    <property type="term" value="P:antibiotic biosynthetic process"/>
    <property type="evidence" value="ECO:0007669"/>
    <property type="project" value="InterPro"/>
</dbReference>